<evidence type="ECO:0000313" key="4">
    <source>
        <dbReference type="Proteomes" id="UP001437256"/>
    </source>
</evidence>
<proteinExistence type="predicted"/>
<dbReference type="Pfam" id="PF02037">
    <property type="entry name" value="SAP"/>
    <property type="match status" value="1"/>
</dbReference>
<evidence type="ECO:0000259" key="2">
    <source>
        <dbReference type="PROSITE" id="PS50800"/>
    </source>
</evidence>
<feature type="compositionally biased region" description="Polar residues" evidence="1">
    <location>
        <begin position="128"/>
        <end position="141"/>
    </location>
</feature>
<feature type="region of interest" description="Disordered" evidence="1">
    <location>
        <begin position="114"/>
        <end position="141"/>
    </location>
</feature>
<evidence type="ECO:0000256" key="1">
    <source>
        <dbReference type="SAM" id="MobiDB-lite"/>
    </source>
</evidence>
<feature type="non-terminal residue" evidence="3">
    <location>
        <position position="1"/>
    </location>
</feature>
<dbReference type="InterPro" id="IPR003034">
    <property type="entry name" value="SAP_dom"/>
</dbReference>
<evidence type="ECO:0000313" key="3">
    <source>
        <dbReference type="EMBL" id="KAL0063067.1"/>
    </source>
</evidence>
<feature type="domain" description="SAP" evidence="2">
    <location>
        <begin position="72"/>
        <end position="106"/>
    </location>
</feature>
<keyword evidence="4" id="KW-1185">Reference proteome</keyword>
<dbReference type="Proteomes" id="UP001437256">
    <property type="component" value="Unassembled WGS sequence"/>
</dbReference>
<dbReference type="EMBL" id="JBBXMP010000088">
    <property type="protein sequence ID" value="KAL0063067.1"/>
    <property type="molecule type" value="Genomic_DNA"/>
</dbReference>
<dbReference type="PROSITE" id="PS50800">
    <property type="entry name" value="SAP"/>
    <property type="match status" value="1"/>
</dbReference>
<dbReference type="Gene3D" id="1.10.720.30">
    <property type="entry name" value="SAP domain"/>
    <property type="match status" value="1"/>
</dbReference>
<comment type="caution">
    <text evidence="3">The sequence shown here is derived from an EMBL/GenBank/DDBJ whole genome shotgun (WGS) entry which is preliminary data.</text>
</comment>
<organism evidence="3 4">
    <name type="scientific">Marasmius tenuissimus</name>
    <dbReference type="NCBI Taxonomy" id="585030"/>
    <lineage>
        <taxon>Eukaryota</taxon>
        <taxon>Fungi</taxon>
        <taxon>Dikarya</taxon>
        <taxon>Basidiomycota</taxon>
        <taxon>Agaricomycotina</taxon>
        <taxon>Agaricomycetes</taxon>
        <taxon>Agaricomycetidae</taxon>
        <taxon>Agaricales</taxon>
        <taxon>Marasmiineae</taxon>
        <taxon>Marasmiaceae</taxon>
        <taxon>Marasmius</taxon>
    </lineage>
</organism>
<protein>
    <recommendedName>
        <fullName evidence="2">SAP domain-containing protein</fullName>
    </recommendedName>
</protein>
<sequence>DELTAGKHGHVTTASLSSLPSSVSSTPYETAAILGILFAIALLTGFMGRATKCKLGLTLKEYTFPDEKTYKLDDMNVPQLKEICREFALSPTGVKSTLLERLIEFSESPGKWDVIKPGARRSHKGPRNGSQAASKHLSQQRRLAQFGSMDSVNGPKLDALKHNDPRTQHEIQDMLKFCARYVAEHPEIQKPRPKKPQVTETANKVIDAGTLSKQIDGLSSQLNSFMLGNHGVPAHPPLPSLSIPPSSMLLSSRSASIVVPPSLPSNIALPSDSLPAVVSVSYPPSVSINSRTTSSPFQPSLVSVSKQIPLITDDTNDPIKTLTIASGVTFNYRLSEVPDPRSISYAKDIERLARQWSDDHPLFKADDCEVKIQGHGIALKYWPEIFGVKPKGSSDRRWSSMKATHNEWKWVASEYLEHDSDEDFWAKFRNEKKPDKRMSYTEIVRALRESRKASATGGD</sequence>
<dbReference type="SMART" id="SM00513">
    <property type="entry name" value="SAP"/>
    <property type="match status" value="1"/>
</dbReference>
<dbReference type="SUPFAM" id="SSF68906">
    <property type="entry name" value="SAP domain"/>
    <property type="match status" value="1"/>
</dbReference>
<accession>A0ABR2ZPJ8</accession>
<gene>
    <name evidence="3" type="ORF">AAF712_009974</name>
</gene>
<name>A0ABR2ZPJ8_9AGAR</name>
<reference evidence="3 4" key="1">
    <citation type="submission" date="2024-05" db="EMBL/GenBank/DDBJ databases">
        <title>A draft genome resource for the thread blight pathogen Marasmius tenuissimus strain MS-2.</title>
        <authorList>
            <person name="Yulfo-Soto G.E."/>
            <person name="Baruah I.K."/>
            <person name="Amoako-Attah I."/>
            <person name="Bukari Y."/>
            <person name="Meinhardt L.W."/>
            <person name="Bailey B.A."/>
            <person name="Cohen S.P."/>
        </authorList>
    </citation>
    <scope>NUCLEOTIDE SEQUENCE [LARGE SCALE GENOMIC DNA]</scope>
    <source>
        <strain evidence="3 4">MS-2</strain>
    </source>
</reference>
<dbReference type="InterPro" id="IPR036361">
    <property type="entry name" value="SAP_dom_sf"/>
</dbReference>